<organism evidence="1 2">
    <name type="scientific">Lactuca virosa</name>
    <dbReference type="NCBI Taxonomy" id="75947"/>
    <lineage>
        <taxon>Eukaryota</taxon>
        <taxon>Viridiplantae</taxon>
        <taxon>Streptophyta</taxon>
        <taxon>Embryophyta</taxon>
        <taxon>Tracheophyta</taxon>
        <taxon>Spermatophyta</taxon>
        <taxon>Magnoliopsida</taxon>
        <taxon>eudicotyledons</taxon>
        <taxon>Gunneridae</taxon>
        <taxon>Pentapetalae</taxon>
        <taxon>asterids</taxon>
        <taxon>campanulids</taxon>
        <taxon>Asterales</taxon>
        <taxon>Asteraceae</taxon>
        <taxon>Cichorioideae</taxon>
        <taxon>Cichorieae</taxon>
        <taxon>Lactucinae</taxon>
        <taxon>Lactuca</taxon>
    </lineage>
</organism>
<proteinExistence type="predicted"/>
<dbReference type="GO" id="GO:0006428">
    <property type="term" value="P:isoleucyl-tRNA aminoacylation"/>
    <property type="evidence" value="ECO:0007669"/>
    <property type="project" value="TreeGrafter"/>
</dbReference>
<reference evidence="1 2" key="1">
    <citation type="submission" date="2022-01" db="EMBL/GenBank/DDBJ databases">
        <authorList>
            <person name="Xiong W."/>
            <person name="Schranz E."/>
        </authorList>
    </citation>
    <scope>NUCLEOTIDE SEQUENCE [LARGE SCALE GENOMIC DNA]</scope>
</reference>
<protein>
    <submittedName>
        <fullName evidence="1">Uncharacterized protein</fullName>
    </submittedName>
</protein>
<dbReference type="GO" id="GO:0004822">
    <property type="term" value="F:isoleucine-tRNA ligase activity"/>
    <property type="evidence" value="ECO:0007669"/>
    <property type="project" value="InterPro"/>
</dbReference>
<dbReference type="PANTHER" id="PTHR42780:SF1">
    <property type="entry name" value="ISOLEUCINE--TRNA LIGASE, CYTOPLASMIC"/>
    <property type="match status" value="1"/>
</dbReference>
<name>A0AAU9MKX9_9ASTR</name>
<dbReference type="PANTHER" id="PTHR42780">
    <property type="entry name" value="SOLEUCYL-TRNA SYNTHETASE"/>
    <property type="match status" value="1"/>
</dbReference>
<sequence length="277" mass="31485">MSIQLRSIEFSQSVIVNSRCFHHRSTLSLPVKVLSSPVYPLTSGKRWSGVLYFFNRFCMAKEQMDASGDGDVKVVLDLFHDDSLSKAGFAHEVVNCIQELREISELEPNYPVEVYFKSLDDDTSASAQILKSQEAYIKEAIGSPLLDSTLISEHAVVIAEKTYRNISNCDFQITLTRQTLTFNDKAILDLYSGNAKYANALEVYLLSRDHFNLKTEFLVGINQIKVDCIEDLPDVDVVLGEHVFLNSWGLLLPNHQQQPLTFFWLKNVAFYEMEQGR</sequence>
<dbReference type="Proteomes" id="UP001157418">
    <property type="component" value="Unassembled WGS sequence"/>
</dbReference>
<evidence type="ECO:0000313" key="1">
    <source>
        <dbReference type="EMBL" id="CAH1426935.1"/>
    </source>
</evidence>
<accession>A0AAU9MKX9</accession>
<comment type="caution">
    <text evidence="1">The sequence shown here is derived from an EMBL/GenBank/DDBJ whole genome shotgun (WGS) entry which is preliminary data.</text>
</comment>
<dbReference type="InterPro" id="IPR023586">
    <property type="entry name" value="Ile-tRNA-ligase_type2"/>
</dbReference>
<dbReference type="EMBL" id="CAKMRJ010002223">
    <property type="protein sequence ID" value="CAH1426935.1"/>
    <property type="molecule type" value="Genomic_DNA"/>
</dbReference>
<dbReference type="AlphaFoldDB" id="A0AAU9MKX9"/>
<gene>
    <name evidence="1" type="ORF">LVIROSA_LOCUS13989</name>
</gene>
<evidence type="ECO:0000313" key="2">
    <source>
        <dbReference type="Proteomes" id="UP001157418"/>
    </source>
</evidence>
<keyword evidence="2" id="KW-1185">Reference proteome</keyword>